<sequence>MNAPHFHHRAKTRQPSAHALPREERTFARHRDEGRIHFLVALPEIFYLALSPQQFEDRLFLSVQAMPTGAHQMLFEQIASETAPIIPGFVSQI</sequence>
<gene>
    <name evidence="2" type="ORF">CCGE525_15180</name>
</gene>
<protein>
    <submittedName>
        <fullName evidence="2">Uncharacterized protein</fullName>
    </submittedName>
</protein>
<evidence type="ECO:0000256" key="1">
    <source>
        <dbReference type="SAM" id="MobiDB-lite"/>
    </source>
</evidence>
<proteinExistence type="predicted"/>
<keyword evidence="3" id="KW-1185">Reference proteome</keyword>
<evidence type="ECO:0000313" key="2">
    <source>
        <dbReference type="EMBL" id="AYG60002.1"/>
    </source>
</evidence>
<dbReference type="EMBL" id="CP032694">
    <property type="protein sequence ID" value="AYG60002.1"/>
    <property type="molecule type" value="Genomic_DNA"/>
</dbReference>
<accession>A0A387FWT9</accession>
<dbReference type="Proteomes" id="UP000282195">
    <property type="component" value="Chromosome"/>
</dbReference>
<evidence type="ECO:0000313" key="3">
    <source>
        <dbReference type="Proteomes" id="UP000282195"/>
    </source>
</evidence>
<dbReference type="AlphaFoldDB" id="A0A387FWT9"/>
<feature type="compositionally biased region" description="Basic residues" evidence="1">
    <location>
        <begin position="1"/>
        <end position="12"/>
    </location>
</feature>
<dbReference type="KEGG" id="rjg:CCGE525_15180"/>
<reference evidence="2 3" key="1">
    <citation type="submission" date="2018-10" db="EMBL/GenBank/DDBJ databases">
        <title>Rhizobium etli, R. leguminosarum and a new Rhizobium genospecies from Phaseolus dumosus.</title>
        <authorList>
            <person name="Ramirez-Puebla S.T."/>
            <person name="Rogel-Hernandez M.A."/>
            <person name="Guerrero G."/>
            <person name="Ormeno-Orrillo E."/>
            <person name="Martinez-Romero J.C."/>
            <person name="Negrete-Yankelevich S."/>
            <person name="Martinez-Romero E."/>
        </authorList>
    </citation>
    <scope>NUCLEOTIDE SEQUENCE [LARGE SCALE GENOMIC DNA]</scope>
    <source>
        <strain evidence="2 3">CCGE525</strain>
    </source>
</reference>
<name>A0A387FWT9_9HYPH</name>
<feature type="region of interest" description="Disordered" evidence="1">
    <location>
        <begin position="1"/>
        <end position="22"/>
    </location>
</feature>
<organism evidence="2 3">
    <name type="scientific">Rhizobium jaguaris</name>
    <dbReference type="NCBI Taxonomy" id="1312183"/>
    <lineage>
        <taxon>Bacteria</taxon>
        <taxon>Pseudomonadati</taxon>
        <taxon>Pseudomonadota</taxon>
        <taxon>Alphaproteobacteria</taxon>
        <taxon>Hyphomicrobiales</taxon>
        <taxon>Rhizobiaceae</taxon>
        <taxon>Rhizobium/Agrobacterium group</taxon>
        <taxon>Rhizobium</taxon>
    </lineage>
</organism>